<protein>
    <recommendedName>
        <fullName evidence="4 7">Flagellar hook-associated protein 1</fullName>
        <shortName evidence="7">HAP1</shortName>
    </recommendedName>
</protein>
<dbReference type="GO" id="GO:0009424">
    <property type="term" value="C:bacterial-type flagellum hook"/>
    <property type="evidence" value="ECO:0007669"/>
    <property type="project" value="UniProtKB-UniRule"/>
</dbReference>
<accession>A0A9X0QIE6</accession>
<dbReference type="InterPro" id="IPR001444">
    <property type="entry name" value="Flag_bb_rod_N"/>
</dbReference>
<dbReference type="SUPFAM" id="SSF64518">
    <property type="entry name" value="Phase 1 flagellin"/>
    <property type="match status" value="1"/>
</dbReference>
<dbReference type="Proteomes" id="UP000535182">
    <property type="component" value="Unassembled WGS sequence"/>
</dbReference>
<dbReference type="AlphaFoldDB" id="A0A9X0QIE6"/>
<feature type="domain" description="Flagellar basal-body/hook protein C-terminal" evidence="9">
    <location>
        <begin position="425"/>
        <end position="463"/>
    </location>
</feature>
<evidence type="ECO:0000259" key="9">
    <source>
        <dbReference type="Pfam" id="PF06429"/>
    </source>
</evidence>
<keyword evidence="11" id="KW-0966">Cell projection</keyword>
<dbReference type="Pfam" id="PF00460">
    <property type="entry name" value="Flg_bb_rod"/>
    <property type="match status" value="1"/>
</dbReference>
<evidence type="ECO:0000259" key="10">
    <source>
        <dbReference type="Pfam" id="PF22638"/>
    </source>
</evidence>
<comment type="caution">
    <text evidence="11">The sequence shown here is derived from an EMBL/GenBank/DDBJ whole genome shotgun (WGS) entry which is preliminary data.</text>
</comment>
<dbReference type="Pfam" id="PF06429">
    <property type="entry name" value="Flg_bbr_C"/>
    <property type="match status" value="1"/>
</dbReference>
<keyword evidence="12" id="KW-1185">Reference proteome</keyword>
<dbReference type="PANTHER" id="PTHR30033">
    <property type="entry name" value="FLAGELLAR HOOK-ASSOCIATED PROTEIN 1"/>
    <property type="match status" value="1"/>
</dbReference>
<dbReference type="InterPro" id="IPR053927">
    <property type="entry name" value="FlgK_helical"/>
</dbReference>
<dbReference type="NCBIfam" id="TIGR02492">
    <property type="entry name" value="flgK_ends"/>
    <property type="match status" value="1"/>
</dbReference>
<evidence type="ECO:0000313" key="12">
    <source>
        <dbReference type="Proteomes" id="UP000535182"/>
    </source>
</evidence>
<feature type="domain" description="Flagellar hook-associated protein FlgK helical" evidence="10">
    <location>
        <begin position="113"/>
        <end position="330"/>
    </location>
</feature>
<keyword evidence="5 7" id="KW-0964">Secreted</keyword>
<comment type="similarity">
    <text evidence="3 7">Belongs to the flagella basal body rod proteins family.</text>
</comment>
<dbReference type="InterPro" id="IPR010930">
    <property type="entry name" value="Flg_bb/hook_C_dom"/>
</dbReference>
<dbReference type="GO" id="GO:0005198">
    <property type="term" value="F:structural molecule activity"/>
    <property type="evidence" value="ECO:0007669"/>
    <property type="project" value="UniProtKB-UniRule"/>
</dbReference>
<evidence type="ECO:0000256" key="2">
    <source>
        <dbReference type="ARBA" id="ARBA00004613"/>
    </source>
</evidence>
<reference evidence="11 12" key="1">
    <citation type="submission" date="2020-08" db="EMBL/GenBank/DDBJ databases">
        <title>Genomic Encyclopedia of Type Strains, Phase IV (KMG-V): Genome sequencing to study the core and pangenomes of soil and plant-associated prokaryotes.</title>
        <authorList>
            <person name="Whitman W."/>
        </authorList>
    </citation>
    <scope>NUCLEOTIDE SEQUENCE [LARGE SCALE GENOMIC DNA]</scope>
    <source>
        <strain evidence="11 12">X5P2</strain>
    </source>
</reference>
<dbReference type="PROSITE" id="PS00588">
    <property type="entry name" value="FLAGELLA_BB_ROD"/>
    <property type="match status" value="1"/>
</dbReference>
<evidence type="ECO:0000256" key="7">
    <source>
        <dbReference type="RuleBase" id="RU362065"/>
    </source>
</evidence>
<comment type="subcellular location">
    <subcellularLocation>
        <location evidence="1 7">Bacterial flagellum</location>
    </subcellularLocation>
    <subcellularLocation>
        <location evidence="2 7">Secreted</location>
    </subcellularLocation>
</comment>
<dbReference type="GO" id="GO:0044780">
    <property type="term" value="P:bacterial-type flagellum assembly"/>
    <property type="evidence" value="ECO:0007669"/>
    <property type="project" value="InterPro"/>
</dbReference>
<evidence type="ECO:0000259" key="8">
    <source>
        <dbReference type="Pfam" id="PF00460"/>
    </source>
</evidence>
<proteinExistence type="inferred from homology"/>
<keyword evidence="11" id="KW-0969">Cilium</keyword>
<dbReference type="EMBL" id="JACHEB010000012">
    <property type="protein sequence ID" value="MBB5331038.1"/>
    <property type="molecule type" value="Genomic_DNA"/>
</dbReference>
<dbReference type="InterPro" id="IPR019776">
    <property type="entry name" value="Flagellar_basal_body_rod_CS"/>
</dbReference>
<evidence type="ECO:0000313" key="11">
    <source>
        <dbReference type="EMBL" id="MBB5331038.1"/>
    </source>
</evidence>
<dbReference type="PANTHER" id="PTHR30033:SF1">
    <property type="entry name" value="FLAGELLAR HOOK-ASSOCIATED PROTEIN 1"/>
    <property type="match status" value="1"/>
</dbReference>
<name>A0A9X0QIE6_9BACT</name>
<dbReference type="GO" id="GO:0005576">
    <property type="term" value="C:extracellular region"/>
    <property type="evidence" value="ECO:0007669"/>
    <property type="project" value="UniProtKB-SubCell"/>
</dbReference>
<evidence type="ECO:0000256" key="4">
    <source>
        <dbReference type="ARBA" id="ARBA00016244"/>
    </source>
</evidence>
<evidence type="ECO:0000256" key="1">
    <source>
        <dbReference type="ARBA" id="ARBA00004365"/>
    </source>
</evidence>
<keyword evidence="11" id="KW-0282">Flagellum</keyword>
<dbReference type="RefSeq" id="WP_183980903.1">
    <property type="nucleotide sequence ID" value="NZ_JACHEB010000012.1"/>
</dbReference>
<dbReference type="PRINTS" id="PR01005">
    <property type="entry name" value="FLGHOOKAP1"/>
</dbReference>
<evidence type="ECO:0000256" key="6">
    <source>
        <dbReference type="ARBA" id="ARBA00023143"/>
    </source>
</evidence>
<keyword evidence="6 7" id="KW-0975">Bacterial flagellum</keyword>
<feature type="domain" description="Flagellar basal body rod protein N-terminal" evidence="8">
    <location>
        <begin position="8"/>
        <end position="38"/>
    </location>
</feature>
<gene>
    <name evidence="7" type="primary">flgK</name>
    <name evidence="11" type="ORF">HDF14_004675</name>
</gene>
<evidence type="ECO:0000256" key="5">
    <source>
        <dbReference type="ARBA" id="ARBA00022525"/>
    </source>
</evidence>
<dbReference type="InterPro" id="IPR002371">
    <property type="entry name" value="FlgK"/>
</dbReference>
<sequence>MGTLTSLLNIASEALLADQAALNATANNVANQNTPGYTREVVSFQSGDSVSLSGESQSSGVTATVSSLRDRVLEQRVQQQTQTTAQSAALQTALQQVENIFGLTSASTGSGAEASSQLGTAINGFFSSLSSLEANPSDTATRQKVLTAASALAGAFNSASSQLSQISTSLNQQVSGDVGQINNLTSSIASLNSKIASLSPNGDAGSLEDQRQEDIDQLSQFVGLDQISTSQNGISLTTSGGAILVSGNQSFQVSTTQVGGNTDVLAGDPPQDVTSNLEGGDLGGALQARDQYLPGYSSALDNLAFSLGTAVNQQNELGVDSSGNPGLAIFSLPGSATGAAASISVSATSPGAVAAATAGEGSSGNNNATALADLSTTNVVGSQTTTGFLASFLDQVGSDASGVTTDNATQEAALTQLTTQRDSLSSVSSDQEASNLTQYQRSYQAASQVFSIVDTLMASAINLGEETTVT</sequence>
<dbReference type="Pfam" id="PF22638">
    <property type="entry name" value="FlgK_D1"/>
    <property type="match status" value="1"/>
</dbReference>
<organism evidence="11 12">
    <name type="scientific">Tunturiibacter gelidiferens</name>
    <dbReference type="NCBI Taxonomy" id="3069689"/>
    <lineage>
        <taxon>Bacteria</taxon>
        <taxon>Pseudomonadati</taxon>
        <taxon>Acidobacteriota</taxon>
        <taxon>Terriglobia</taxon>
        <taxon>Terriglobales</taxon>
        <taxon>Acidobacteriaceae</taxon>
        <taxon>Tunturiibacter</taxon>
    </lineage>
</organism>
<evidence type="ECO:0000256" key="3">
    <source>
        <dbReference type="ARBA" id="ARBA00009677"/>
    </source>
</evidence>